<organism evidence="2 3">
    <name type="scientific">Flavobacterium supellecticarium</name>
    <dbReference type="NCBI Taxonomy" id="2565924"/>
    <lineage>
        <taxon>Bacteria</taxon>
        <taxon>Pseudomonadati</taxon>
        <taxon>Bacteroidota</taxon>
        <taxon>Flavobacteriia</taxon>
        <taxon>Flavobacteriales</taxon>
        <taxon>Flavobacteriaceae</taxon>
        <taxon>Flavobacterium</taxon>
    </lineage>
</organism>
<dbReference type="RefSeq" id="WP_136402896.1">
    <property type="nucleotide sequence ID" value="NZ_SSNZ01000002.1"/>
</dbReference>
<feature type="chain" id="PRO_5020305790" evidence="1">
    <location>
        <begin position="23"/>
        <end position="146"/>
    </location>
</feature>
<protein>
    <submittedName>
        <fullName evidence="2">Uncharacterized protein</fullName>
    </submittedName>
</protein>
<dbReference type="AlphaFoldDB" id="A0A4S4A146"/>
<evidence type="ECO:0000313" key="2">
    <source>
        <dbReference type="EMBL" id="THF51912.1"/>
    </source>
</evidence>
<sequence length="146" mass="16268">MRKLYTNGLIGLFFLFTSSLFAQSSSDLVLSSENTSDIATLKVSTSQNLTGGYTLELQNNACGIDDSKLLEKPVFYKSNDPALTANFSKTGNTYTFNTPFTTGTLAAKWFRWRVVLNNGEKTAWQCFSWSSYCKKHLNPDGSCKNK</sequence>
<evidence type="ECO:0000313" key="3">
    <source>
        <dbReference type="Proteomes" id="UP000307507"/>
    </source>
</evidence>
<gene>
    <name evidence="2" type="ORF">E6C50_09195</name>
</gene>
<name>A0A4S4A146_9FLAO</name>
<dbReference type="Proteomes" id="UP000307507">
    <property type="component" value="Unassembled WGS sequence"/>
</dbReference>
<keyword evidence="1" id="KW-0732">Signal</keyword>
<proteinExistence type="predicted"/>
<feature type="signal peptide" evidence="1">
    <location>
        <begin position="1"/>
        <end position="22"/>
    </location>
</feature>
<comment type="caution">
    <text evidence="2">The sequence shown here is derived from an EMBL/GenBank/DDBJ whole genome shotgun (WGS) entry which is preliminary data.</text>
</comment>
<dbReference type="EMBL" id="SSNZ01000002">
    <property type="protein sequence ID" value="THF51912.1"/>
    <property type="molecule type" value="Genomic_DNA"/>
</dbReference>
<accession>A0A4S4A146</accession>
<keyword evidence="3" id="KW-1185">Reference proteome</keyword>
<evidence type="ECO:0000256" key="1">
    <source>
        <dbReference type="SAM" id="SignalP"/>
    </source>
</evidence>
<reference evidence="2 3" key="1">
    <citation type="submission" date="2019-04" db="EMBL/GenBank/DDBJ databases">
        <title>Flavobacterium sp. nov. isolated from construction timber.</title>
        <authorList>
            <person name="Lin S.-Y."/>
            <person name="Chang C.-T."/>
            <person name="Young C.-C."/>
        </authorList>
    </citation>
    <scope>NUCLEOTIDE SEQUENCE [LARGE SCALE GENOMIC DNA]</scope>
    <source>
        <strain evidence="2 3">CC-CTC003</strain>
    </source>
</reference>